<evidence type="ECO:0000256" key="1">
    <source>
        <dbReference type="SAM" id="MobiDB-lite"/>
    </source>
</evidence>
<reference evidence="2" key="1">
    <citation type="journal article" date="2023" name="G3 (Bethesda)">
        <title>Whole genome assemblies of Zophobas morio and Tenebrio molitor.</title>
        <authorList>
            <person name="Kaur S."/>
            <person name="Stinson S.A."/>
            <person name="diCenzo G.C."/>
        </authorList>
    </citation>
    <scope>NUCLEOTIDE SEQUENCE</scope>
    <source>
        <strain evidence="2">QUZm001</strain>
    </source>
</reference>
<sequence>MTVDSSLVTRPSGVRKAWKRKSRWVFEKGPQSQKYGVTKRIFAGRKPWRVPRKPGVNWRSPRRSGGSRGLLPETPRSAEVCGCCFAILRSEKSAVDPPTTVSTFLGRLTVLYRFWNRRPRARNRVTVTAFFLSPSKVDTVVHASLPSPRSPPGSPYRLRAISSFKVAAPRAKRSPACRKSPPRRNDRAGRLILFLL</sequence>
<evidence type="ECO:0000313" key="2">
    <source>
        <dbReference type="EMBL" id="KAJ3655040.1"/>
    </source>
</evidence>
<name>A0AA38MFF4_9CUCU</name>
<evidence type="ECO:0000313" key="3">
    <source>
        <dbReference type="Proteomes" id="UP001168821"/>
    </source>
</evidence>
<dbReference type="Proteomes" id="UP001168821">
    <property type="component" value="Unassembled WGS sequence"/>
</dbReference>
<gene>
    <name evidence="2" type="ORF">Zmor_014184</name>
</gene>
<keyword evidence="3" id="KW-1185">Reference proteome</keyword>
<feature type="region of interest" description="Disordered" evidence="1">
    <location>
        <begin position="52"/>
        <end position="71"/>
    </location>
</feature>
<organism evidence="2 3">
    <name type="scientific">Zophobas morio</name>
    <dbReference type="NCBI Taxonomy" id="2755281"/>
    <lineage>
        <taxon>Eukaryota</taxon>
        <taxon>Metazoa</taxon>
        <taxon>Ecdysozoa</taxon>
        <taxon>Arthropoda</taxon>
        <taxon>Hexapoda</taxon>
        <taxon>Insecta</taxon>
        <taxon>Pterygota</taxon>
        <taxon>Neoptera</taxon>
        <taxon>Endopterygota</taxon>
        <taxon>Coleoptera</taxon>
        <taxon>Polyphaga</taxon>
        <taxon>Cucujiformia</taxon>
        <taxon>Tenebrionidae</taxon>
        <taxon>Zophobas</taxon>
    </lineage>
</organism>
<dbReference type="AlphaFoldDB" id="A0AA38MFF4"/>
<dbReference type="EMBL" id="JALNTZ010000004">
    <property type="protein sequence ID" value="KAJ3655040.1"/>
    <property type="molecule type" value="Genomic_DNA"/>
</dbReference>
<proteinExistence type="predicted"/>
<protein>
    <submittedName>
        <fullName evidence="2">Uncharacterized protein</fullName>
    </submittedName>
</protein>
<comment type="caution">
    <text evidence="2">The sequence shown here is derived from an EMBL/GenBank/DDBJ whole genome shotgun (WGS) entry which is preliminary data.</text>
</comment>
<accession>A0AA38MFF4</accession>